<accession>A0A2M7EKU5</accession>
<comment type="caution">
    <text evidence="6">The sequence shown here is derived from an EMBL/GenBank/DDBJ whole genome shotgun (WGS) entry which is preliminary data.</text>
</comment>
<dbReference type="GO" id="GO:0031419">
    <property type="term" value="F:cobalamin binding"/>
    <property type="evidence" value="ECO:0007669"/>
    <property type="project" value="UniProtKB-KW"/>
</dbReference>
<organism evidence="6 7">
    <name type="scientific">Candidatus Roizmanbacteria bacterium CG17_big_fil_post_rev_8_21_14_2_50_39_7</name>
    <dbReference type="NCBI Taxonomy" id="1974858"/>
    <lineage>
        <taxon>Bacteria</taxon>
        <taxon>Candidatus Roizmaniibacteriota</taxon>
    </lineage>
</organism>
<evidence type="ECO:0000259" key="5">
    <source>
        <dbReference type="Pfam" id="PF02867"/>
    </source>
</evidence>
<feature type="non-terminal residue" evidence="6">
    <location>
        <position position="1"/>
    </location>
</feature>
<evidence type="ECO:0000313" key="6">
    <source>
        <dbReference type="EMBL" id="PIV71188.1"/>
    </source>
</evidence>
<evidence type="ECO:0000256" key="3">
    <source>
        <dbReference type="ARBA" id="ARBA00023002"/>
    </source>
</evidence>
<dbReference type="GO" id="GO:0004748">
    <property type="term" value="F:ribonucleoside-diphosphate reductase activity, thioredoxin disulfide as acceptor"/>
    <property type="evidence" value="ECO:0007669"/>
    <property type="project" value="TreeGrafter"/>
</dbReference>
<feature type="domain" description="Ribonucleotide reductase large subunit C-terminal" evidence="5">
    <location>
        <begin position="4"/>
        <end position="173"/>
    </location>
</feature>
<evidence type="ECO:0000256" key="2">
    <source>
        <dbReference type="ARBA" id="ARBA00022628"/>
    </source>
</evidence>
<sequence length="174" mass="19914">WYWNRINCVNPCGEEGLPPWGVCNLGSINLSALVKGNDVDKKGTFDFNELKKVVHAGVRFQDNIIDMDQYFFEGIRKTQLEGERRIGLGTLGLGDTLIKLHMRYGSKESLTFIDKVYKTIRDEAYKTSTEVSKEKGSFLKYDKEKYLKGKFIQALPNDIQKNIAERGIRNSLLL</sequence>
<evidence type="ECO:0000256" key="4">
    <source>
        <dbReference type="ARBA" id="ARBA00023285"/>
    </source>
</evidence>
<comment type="cofactor">
    <cofactor evidence="1">
        <name>adenosylcob(III)alamin</name>
        <dbReference type="ChEBI" id="CHEBI:18408"/>
    </cofactor>
</comment>
<dbReference type="EMBL" id="PFEV01000041">
    <property type="protein sequence ID" value="PIV71188.1"/>
    <property type="molecule type" value="Genomic_DNA"/>
</dbReference>
<gene>
    <name evidence="6" type="ORF">COW57_00910</name>
</gene>
<dbReference type="Proteomes" id="UP000228762">
    <property type="component" value="Unassembled WGS sequence"/>
</dbReference>
<reference evidence="7" key="1">
    <citation type="submission" date="2017-09" db="EMBL/GenBank/DDBJ databases">
        <title>Depth-based differentiation of microbial function through sediment-hosted aquifers and enrichment of novel symbionts in the deep terrestrial subsurface.</title>
        <authorList>
            <person name="Probst A.J."/>
            <person name="Ladd B."/>
            <person name="Jarett J.K."/>
            <person name="Geller-Mcgrath D.E."/>
            <person name="Sieber C.M.K."/>
            <person name="Emerson J.B."/>
            <person name="Anantharaman K."/>
            <person name="Thomas B.C."/>
            <person name="Malmstrom R."/>
            <person name="Stieglmeier M."/>
            <person name="Klingl A."/>
            <person name="Woyke T."/>
            <person name="Ryan C.M."/>
            <person name="Banfield J.F."/>
        </authorList>
    </citation>
    <scope>NUCLEOTIDE SEQUENCE [LARGE SCALE GENOMIC DNA]</scope>
</reference>
<keyword evidence="2" id="KW-0846">Cobalamin</keyword>
<dbReference type="Pfam" id="PF02867">
    <property type="entry name" value="Ribonuc_red_lgC"/>
    <property type="match status" value="1"/>
</dbReference>
<dbReference type="PANTHER" id="PTHR43371:SF1">
    <property type="entry name" value="RIBONUCLEOSIDE-DIPHOSPHATE REDUCTASE"/>
    <property type="match status" value="1"/>
</dbReference>
<dbReference type="Gene3D" id="3.20.70.20">
    <property type="match status" value="1"/>
</dbReference>
<feature type="non-terminal residue" evidence="6">
    <location>
        <position position="174"/>
    </location>
</feature>
<evidence type="ECO:0000256" key="1">
    <source>
        <dbReference type="ARBA" id="ARBA00001922"/>
    </source>
</evidence>
<keyword evidence="3" id="KW-0560">Oxidoreductase</keyword>
<dbReference type="InterPro" id="IPR000788">
    <property type="entry name" value="RNR_lg_C"/>
</dbReference>
<keyword evidence="4" id="KW-0170">Cobalt</keyword>
<dbReference type="AlphaFoldDB" id="A0A2M7EKU5"/>
<name>A0A2M7EKU5_9BACT</name>
<dbReference type="SUPFAM" id="SSF51998">
    <property type="entry name" value="PFL-like glycyl radical enzymes"/>
    <property type="match status" value="1"/>
</dbReference>
<protein>
    <submittedName>
        <fullName evidence="6">Ribonucleoside-diphosphate reductase, adenosylcobalamin-dependent</fullName>
    </submittedName>
</protein>
<evidence type="ECO:0000313" key="7">
    <source>
        <dbReference type="Proteomes" id="UP000228762"/>
    </source>
</evidence>
<dbReference type="PRINTS" id="PR01183">
    <property type="entry name" value="RIBORDTASEM1"/>
</dbReference>
<dbReference type="PANTHER" id="PTHR43371">
    <property type="entry name" value="VITAMIN B12-DEPENDENT RIBONUCLEOTIDE REDUCTASE"/>
    <property type="match status" value="1"/>
</dbReference>
<dbReference type="InterPro" id="IPR050862">
    <property type="entry name" value="RdRp_reductase_class-2"/>
</dbReference>
<proteinExistence type="predicted"/>